<keyword evidence="3 8" id="KW-0560">Oxidoreductase</keyword>
<gene>
    <name evidence="8" type="primary">ntaA_1</name>
    <name evidence="8" type="ORF">LAL4801_00350</name>
</gene>
<dbReference type="EC" id="1.14.14.10" evidence="8"/>
<organism evidence="8 9">
    <name type="scientific">Roseibium aggregatum</name>
    <dbReference type="NCBI Taxonomy" id="187304"/>
    <lineage>
        <taxon>Bacteria</taxon>
        <taxon>Pseudomonadati</taxon>
        <taxon>Pseudomonadota</taxon>
        <taxon>Alphaproteobacteria</taxon>
        <taxon>Hyphomicrobiales</taxon>
        <taxon>Stappiaceae</taxon>
        <taxon>Roseibium</taxon>
    </lineage>
</organism>
<dbReference type="AlphaFoldDB" id="A0A0M6XYS0"/>
<evidence type="ECO:0000256" key="4">
    <source>
        <dbReference type="ARBA" id="ARBA00023033"/>
    </source>
</evidence>
<name>A0A0M6XYS0_9HYPH</name>
<keyword evidence="9" id="KW-1185">Reference proteome</keyword>
<dbReference type="OrthoDB" id="9779442at2"/>
<reference evidence="9" key="1">
    <citation type="submission" date="2015-07" db="EMBL/GenBank/DDBJ databases">
        <authorList>
            <person name="Rodrigo-Torres Lidia"/>
            <person name="Arahal R.David."/>
        </authorList>
    </citation>
    <scope>NUCLEOTIDE SEQUENCE [LARGE SCALE GENOMIC DNA]</scope>
    <source>
        <strain evidence="9">CECT 4801</strain>
    </source>
</reference>
<dbReference type="InterPro" id="IPR051260">
    <property type="entry name" value="Diverse_substr_monoxygenases"/>
</dbReference>
<dbReference type="Proteomes" id="UP000048926">
    <property type="component" value="Unassembled WGS sequence"/>
</dbReference>
<dbReference type="GO" id="GO:0018529">
    <property type="term" value="F:nitrilotriacetate monooxygenase activity"/>
    <property type="evidence" value="ECO:0007669"/>
    <property type="project" value="UniProtKB-EC"/>
</dbReference>
<feature type="binding site" evidence="6">
    <location>
        <position position="224"/>
    </location>
    <ligand>
        <name>FMN</name>
        <dbReference type="ChEBI" id="CHEBI:58210"/>
    </ligand>
</feature>
<protein>
    <submittedName>
        <fullName evidence="8">Nitrilotriacetate monooxygenase component A</fullName>
        <ecNumber evidence="8">1.14.14.10</ecNumber>
    </submittedName>
</protein>
<keyword evidence="1 6" id="KW-0285">Flavoprotein</keyword>
<dbReference type="Pfam" id="PF00296">
    <property type="entry name" value="Bac_luciferase"/>
    <property type="match status" value="1"/>
</dbReference>
<feature type="domain" description="Luciferase-like" evidence="7">
    <location>
        <begin position="29"/>
        <end position="397"/>
    </location>
</feature>
<feature type="binding site" evidence="6">
    <location>
        <position position="153"/>
    </location>
    <ligand>
        <name>FMN</name>
        <dbReference type="ChEBI" id="CHEBI:58210"/>
    </ligand>
</feature>
<dbReference type="CDD" id="cd01095">
    <property type="entry name" value="Nitrilotriacetate_monoxgenase"/>
    <property type="match status" value="1"/>
</dbReference>
<dbReference type="STRING" id="187304.B0E33_28330"/>
<evidence type="ECO:0000313" key="8">
    <source>
        <dbReference type="EMBL" id="CTQ41930.1"/>
    </source>
</evidence>
<evidence type="ECO:0000256" key="2">
    <source>
        <dbReference type="ARBA" id="ARBA00022643"/>
    </source>
</evidence>
<dbReference type="PANTHER" id="PTHR30011">
    <property type="entry name" value="ALKANESULFONATE MONOOXYGENASE-RELATED"/>
    <property type="match status" value="1"/>
</dbReference>
<dbReference type="Gene3D" id="3.20.20.30">
    <property type="entry name" value="Luciferase-like domain"/>
    <property type="match status" value="1"/>
</dbReference>
<keyword evidence="2 6" id="KW-0288">FMN</keyword>
<accession>A0A0M6XYS0</accession>
<comment type="similarity">
    <text evidence="5">Belongs to the NtaA/SnaA/DszA monooxygenase family.</text>
</comment>
<evidence type="ECO:0000256" key="1">
    <source>
        <dbReference type="ARBA" id="ARBA00022630"/>
    </source>
</evidence>
<dbReference type="InterPro" id="IPR036661">
    <property type="entry name" value="Luciferase-like_sf"/>
</dbReference>
<evidence type="ECO:0000256" key="5">
    <source>
        <dbReference type="ARBA" id="ARBA00033748"/>
    </source>
</evidence>
<dbReference type="InterPro" id="IPR016215">
    <property type="entry name" value="NTA_MOA"/>
</dbReference>
<keyword evidence="4 8" id="KW-0503">Monooxygenase</keyword>
<dbReference type="NCBIfam" id="TIGR03860">
    <property type="entry name" value="FMN_nitrolo"/>
    <property type="match status" value="1"/>
</dbReference>
<evidence type="ECO:0000259" key="7">
    <source>
        <dbReference type="Pfam" id="PF00296"/>
    </source>
</evidence>
<dbReference type="InterPro" id="IPR011251">
    <property type="entry name" value="Luciferase-like_dom"/>
</dbReference>
<dbReference type="PANTHER" id="PTHR30011:SF16">
    <property type="entry name" value="C2H2 FINGER DOMAIN TRANSCRIPTION FACTOR (EUROFUNG)-RELATED"/>
    <property type="match status" value="1"/>
</dbReference>
<dbReference type="SUPFAM" id="SSF51679">
    <property type="entry name" value="Bacterial luciferase-like"/>
    <property type="match status" value="1"/>
</dbReference>
<dbReference type="EMBL" id="CXST01000001">
    <property type="protein sequence ID" value="CTQ41930.1"/>
    <property type="molecule type" value="Genomic_DNA"/>
</dbReference>
<dbReference type="PIRSF" id="PIRSF000337">
    <property type="entry name" value="NTA_MOA"/>
    <property type="match status" value="1"/>
</dbReference>
<evidence type="ECO:0000256" key="6">
    <source>
        <dbReference type="PIRSR" id="PIRSR000337-1"/>
    </source>
</evidence>
<sequence>MFLAGYILVPGSHFAGMWRHPYSETDFCDPDLFKDTAVTLERGGFDLAFIPESLSVTTGLNDNYETFLKYGAVGAIRHDPNLLVSLMASVTKSLGFTVTLSTTYMEPYHLARTLSTLDHFSMGRISWNVVTSAGPSNGHNFGHFPKLISPEAYDRAEEILEICRKLWKSWEPDALVSDKASGLYADTGKIHPIDHEGERFKLRGPLSLPAGPDGEPILMSVGVSPRGRDFSAKWVDVVFAIQADAEGMSELRADVRRRAAEMGRDPEKIFLLTAVQPVIGETEAIAKARAEYLDELIHPDVAIAFLSGMIGVDATGFDPDTPIDEVLESAGKSPNKAAVDGGAAFPWLERIREEDRGRLWTLHDIAIRMARSTSTPRLVGTPEQVADQLESYFTSGACDGFVITPTHFPGSFDEFSRSVVPILRQRGHIRPAGHEPLTLRQRLGLQG</sequence>
<proteinExistence type="inferred from homology"/>
<evidence type="ECO:0000256" key="3">
    <source>
        <dbReference type="ARBA" id="ARBA00023002"/>
    </source>
</evidence>
<feature type="binding site" evidence="6">
    <location>
        <position position="99"/>
    </location>
    <ligand>
        <name>FMN</name>
        <dbReference type="ChEBI" id="CHEBI:58210"/>
    </ligand>
</feature>
<evidence type="ECO:0000313" key="9">
    <source>
        <dbReference type="Proteomes" id="UP000048926"/>
    </source>
</evidence>